<dbReference type="KEGG" id="cfc:CFLV_06425"/>
<feature type="domain" description="Dihydroorotate dehydrogenase catalytic" evidence="14">
    <location>
        <begin position="61"/>
        <end position="348"/>
    </location>
</feature>
<comment type="pathway">
    <text evidence="3 13">Pyrimidine metabolism; UMP biosynthesis via de novo pathway; orotate from (S)-dihydroorotate (quinone route): step 1/1.</text>
</comment>
<feature type="binding site" evidence="13">
    <location>
        <position position="102"/>
    </location>
    <ligand>
        <name>FMN</name>
        <dbReference type="ChEBI" id="CHEBI:58210"/>
    </ligand>
</feature>
<protein>
    <recommendedName>
        <fullName evidence="13">Dihydroorotate dehydrogenase (quinone)</fullName>
        <ecNumber evidence="13">1.3.5.2</ecNumber>
    </recommendedName>
    <alternativeName>
        <fullName evidence="13">DHOdehase</fullName>
        <shortName evidence="13">DHOD</shortName>
        <shortName evidence="13">DHODase</shortName>
    </alternativeName>
    <alternativeName>
        <fullName evidence="13">Dihydroorotate oxidase</fullName>
    </alternativeName>
</protein>
<feature type="binding site" evidence="13">
    <location>
        <position position="82"/>
    </location>
    <ligand>
        <name>substrate</name>
    </ligand>
</feature>
<comment type="subunit">
    <text evidence="5 13">Monomer.</text>
</comment>
<dbReference type="Gene3D" id="3.20.20.70">
    <property type="entry name" value="Aldolase class I"/>
    <property type="match status" value="1"/>
</dbReference>
<accession>A0A1L7CM16</accession>
<dbReference type="GO" id="GO:0106430">
    <property type="term" value="F:dihydroorotate dehydrogenase (quinone) activity"/>
    <property type="evidence" value="ECO:0007669"/>
    <property type="project" value="UniProtKB-EC"/>
</dbReference>
<dbReference type="EMBL" id="CP009246">
    <property type="protein sequence ID" value="APT86859.1"/>
    <property type="molecule type" value="Genomic_DNA"/>
</dbReference>
<dbReference type="EMBL" id="BJNB01000006">
    <property type="protein sequence ID" value="GEB97097.1"/>
    <property type="molecule type" value="Genomic_DNA"/>
</dbReference>
<organism evidence="15 17">
    <name type="scientific">Corynebacterium flavescens</name>
    <dbReference type="NCBI Taxonomy" id="28028"/>
    <lineage>
        <taxon>Bacteria</taxon>
        <taxon>Bacillati</taxon>
        <taxon>Actinomycetota</taxon>
        <taxon>Actinomycetes</taxon>
        <taxon>Mycobacteriales</taxon>
        <taxon>Corynebacteriaceae</taxon>
        <taxon>Corynebacterium</taxon>
    </lineage>
</organism>
<evidence type="ECO:0000256" key="9">
    <source>
        <dbReference type="ARBA" id="ARBA00022975"/>
    </source>
</evidence>
<dbReference type="GO" id="GO:0044205">
    <property type="term" value="P:'de novo' UMP biosynthetic process"/>
    <property type="evidence" value="ECO:0007669"/>
    <property type="project" value="UniProtKB-UniRule"/>
</dbReference>
<dbReference type="SUPFAM" id="SSF51395">
    <property type="entry name" value="FMN-linked oxidoreductases"/>
    <property type="match status" value="1"/>
</dbReference>
<keyword evidence="8 13" id="KW-0288">FMN</keyword>
<evidence type="ECO:0000313" key="15">
    <source>
        <dbReference type="EMBL" id="APT86859.1"/>
    </source>
</evidence>
<keyword evidence="11 13" id="KW-0472">Membrane</keyword>
<proteinExistence type="inferred from homology"/>
<dbReference type="GO" id="GO:0005886">
    <property type="term" value="C:plasma membrane"/>
    <property type="evidence" value="ECO:0007669"/>
    <property type="project" value="UniProtKB-SubCell"/>
</dbReference>
<feature type="binding site" evidence="13">
    <location>
        <position position="188"/>
    </location>
    <ligand>
        <name>FMN</name>
        <dbReference type="ChEBI" id="CHEBI:58210"/>
    </ligand>
</feature>
<dbReference type="EC" id="1.3.5.2" evidence="13"/>
<dbReference type="InterPro" id="IPR001295">
    <property type="entry name" value="Dihydroorotate_DH_CS"/>
</dbReference>
<evidence type="ECO:0000313" key="16">
    <source>
        <dbReference type="EMBL" id="GEB97097.1"/>
    </source>
</evidence>
<dbReference type="RefSeq" id="WP_075729818.1">
    <property type="nucleotide sequence ID" value="NZ_BJNB01000006.1"/>
</dbReference>
<keyword evidence="10 13" id="KW-0560">Oxidoreductase</keyword>
<evidence type="ECO:0000256" key="3">
    <source>
        <dbReference type="ARBA" id="ARBA00005161"/>
    </source>
</evidence>
<evidence type="ECO:0000313" key="18">
    <source>
        <dbReference type="Proteomes" id="UP000315353"/>
    </source>
</evidence>
<evidence type="ECO:0000256" key="7">
    <source>
        <dbReference type="ARBA" id="ARBA00022630"/>
    </source>
</evidence>
<reference evidence="16 18" key="2">
    <citation type="submission" date="2019-06" db="EMBL/GenBank/DDBJ databases">
        <title>Whole genome shotgun sequence of Corynebacterium flavescens NBRC 14136.</title>
        <authorList>
            <person name="Hosoyama A."/>
            <person name="Uohara A."/>
            <person name="Ohji S."/>
            <person name="Ichikawa N."/>
        </authorList>
    </citation>
    <scope>NUCLEOTIDE SEQUENCE [LARGE SCALE GENOMIC DNA]</scope>
    <source>
        <strain evidence="16 18">NBRC 14136</strain>
    </source>
</reference>
<feature type="binding site" evidence="13">
    <location>
        <position position="307"/>
    </location>
    <ligand>
        <name>FMN</name>
        <dbReference type="ChEBI" id="CHEBI:58210"/>
    </ligand>
</feature>
<feature type="binding site" evidence="13">
    <location>
        <position position="193"/>
    </location>
    <ligand>
        <name>substrate</name>
    </ligand>
</feature>
<gene>
    <name evidence="13 16" type="primary">pyrD</name>
    <name evidence="16" type="ORF">CFL01nite_05920</name>
    <name evidence="15" type="ORF">CFLV_06425</name>
</gene>
<dbReference type="NCBIfam" id="NF003648">
    <property type="entry name" value="PRK05286.2-1"/>
    <property type="match status" value="1"/>
</dbReference>
<dbReference type="OrthoDB" id="9802377at2"/>
<feature type="binding site" evidence="13">
    <location>
        <position position="188"/>
    </location>
    <ligand>
        <name>substrate</name>
    </ligand>
</feature>
<evidence type="ECO:0000313" key="17">
    <source>
        <dbReference type="Proteomes" id="UP000185479"/>
    </source>
</evidence>
<dbReference type="CDD" id="cd04738">
    <property type="entry name" value="DHOD_2_like"/>
    <property type="match status" value="1"/>
</dbReference>
<comment type="cofactor">
    <cofactor evidence="13">
        <name>FMN</name>
        <dbReference type="ChEBI" id="CHEBI:58210"/>
    </cofactor>
    <text evidence="13">Binds 1 FMN per subunit.</text>
</comment>
<feature type="binding site" evidence="13">
    <location>
        <position position="224"/>
    </location>
    <ligand>
        <name>FMN</name>
        <dbReference type="ChEBI" id="CHEBI:58210"/>
    </ligand>
</feature>
<keyword evidence="9 13" id="KW-0665">Pyrimidine biosynthesis</keyword>
<evidence type="ECO:0000256" key="12">
    <source>
        <dbReference type="ARBA" id="ARBA00048639"/>
    </source>
</evidence>
<dbReference type="InterPro" id="IPR005720">
    <property type="entry name" value="Dihydroorotate_DH_cat"/>
</dbReference>
<keyword evidence="7 13" id="KW-0285">Flavoprotein</keyword>
<dbReference type="PROSITE" id="PS00911">
    <property type="entry name" value="DHODEHASE_1"/>
    <property type="match status" value="1"/>
</dbReference>
<feature type="binding site" evidence="13">
    <location>
        <begin position="127"/>
        <end position="131"/>
    </location>
    <ligand>
        <name>substrate</name>
    </ligand>
</feature>
<evidence type="ECO:0000256" key="1">
    <source>
        <dbReference type="ARBA" id="ARBA00003125"/>
    </source>
</evidence>
<evidence type="ECO:0000256" key="4">
    <source>
        <dbReference type="ARBA" id="ARBA00005359"/>
    </source>
</evidence>
<dbReference type="Pfam" id="PF01180">
    <property type="entry name" value="DHO_dh"/>
    <property type="match status" value="1"/>
</dbReference>
<evidence type="ECO:0000256" key="10">
    <source>
        <dbReference type="ARBA" id="ARBA00023002"/>
    </source>
</evidence>
<feature type="binding site" evidence="13">
    <location>
        <position position="155"/>
    </location>
    <ligand>
        <name>FMN</name>
        <dbReference type="ChEBI" id="CHEBI:58210"/>
    </ligand>
</feature>
<dbReference type="NCBIfam" id="NF003652">
    <property type="entry name" value="PRK05286.2-5"/>
    <property type="match status" value="1"/>
</dbReference>
<dbReference type="NCBIfam" id="TIGR01036">
    <property type="entry name" value="pyrD_sub2"/>
    <property type="match status" value="1"/>
</dbReference>
<reference evidence="15 17" key="1">
    <citation type="submission" date="2014-08" db="EMBL/GenBank/DDBJ databases">
        <title>Complete genome sequence of Corynebacterium flavescens OJ8(T)(=DSM 20296(T)), isolated from cheese.</title>
        <authorList>
            <person name="Ruckert C."/>
            <person name="Albersmeier A."/>
            <person name="Winkler A."/>
            <person name="Kalinowski J."/>
        </authorList>
    </citation>
    <scope>NUCLEOTIDE SEQUENCE [LARGE SCALE GENOMIC DNA]</scope>
    <source>
        <strain evidence="15 17">OJ8</strain>
    </source>
</reference>
<dbReference type="PROSITE" id="PS00912">
    <property type="entry name" value="DHODEHASE_2"/>
    <property type="match status" value="1"/>
</dbReference>
<dbReference type="InterPro" id="IPR005719">
    <property type="entry name" value="Dihydroorotate_DH_2"/>
</dbReference>
<feature type="binding site" evidence="13">
    <location>
        <begin position="328"/>
        <end position="329"/>
    </location>
    <ligand>
        <name>FMN</name>
        <dbReference type="ChEBI" id="CHEBI:58210"/>
    </ligand>
</feature>
<dbReference type="GO" id="GO:0006207">
    <property type="term" value="P:'de novo' pyrimidine nucleobase biosynthetic process"/>
    <property type="evidence" value="ECO:0007669"/>
    <property type="project" value="UniProtKB-UniRule"/>
</dbReference>
<evidence type="ECO:0000256" key="13">
    <source>
        <dbReference type="HAMAP-Rule" id="MF_00225"/>
    </source>
</evidence>
<dbReference type="STRING" id="28028.CFLV_06425"/>
<evidence type="ECO:0000256" key="2">
    <source>
        <dbReference type="ARBA" id="ARBA00004202"/>
    </source>
</evidence>
<sequence>MHTSPVDRLRARAYQLALRGMFTLDPETIHTIISRGLAALQAVGPANRGLAKILPFRDPVLSQEVFGVIFPRPLGLAAGFDKNAAAADAWAAVGFGYAELGTVTALAQPGNPAPRLFRLKADKGILNRMGFNNHGAAVAAQNLRKRRYSDPLGINIGKSKVTPAEQAVDDYRRSASVLDSLADYLVVNVSSPNTPGLRDLQAVESLRPILAAVQECTALPVLVKIAPDLSDADIDDIADLAVDLGLAGIVATNTTISREGLRTPAAEVAAMGAGGVSGPPVAARSLEVLKRLHERVGDKLVLISVGGISTPEQAWERIAAGATLLQGYTGLIYGGPDWIRDIHRGIARQIHAHNLRNISQAVGSGLPWKDC</sequence>
<dbReference type="PANTHER" id="PTHR48109:SF4">
    <property type="entry name" value="DIHYDROOROTATE DEHYDROGENASE (QUINONE), MITOCHONDRIAL"/>
    <property type="match status" value="1"/>
</dbReference>
<dbReference type="Proteomes" id="UP000185479">
    <property type="component" value="Chromosome"/>
</dbReference>
<dbReference type="PANTHER" id="PTHR48109">
    <property type="entry name" value="DIHYDROOROTATE DEHYDROGENASE (QUINONE), MITOCHONDRIAL-RELATED"/>
    <property type="match status" value="1"/>
</dbReference>
<feature type="binding site" evidence="13">
    <location>
        <begin position="78"/>
        <end position="82"/>
    </location>
    <ligand>
        <name>FMN</name>
        <dbReference type="ChEBI" id="CHEBI:58210"/>
    </ligand>
</feature>
<evidence type="ECO:0000256" key="6">
    <source>
        <dbReference type="ARBA" id="ARBA00022475"/>
    </source>
</evidence>
<dbReference type="GO" id="GO:0005737">
    <property type="term" value="C:cytoplasm"/>
    <property type="evidence" value="ECO:0007669"/>
    <property type="project" value="InterPro"/>
</dbReference>
<comment type="similarity">
    <text evidence="4 13">Belongs to the dihydroorotate dehydrogenase family. Type 2 subfamily.</text>
</comment>
<dbReference type="HAMAP" id="MF_00225">
    <property type="entry name" value="DHO_dh_type2"/>
    <property type="match status" value="1"/>
</dbReference>
<comment type="subcellular location">
    <subcellularLocation>
        <location evidence="2 13">Cell membrane</location>
        <topology evidence="2 13">Peripheral membrane protein</topology>
    </subcellularLocation>
</comment>
<comment type="function">
    <text evidence="1 13">Catalyzes the conversion of dihydroorotate to orotate with quinone as electron acceptor.</text>
</comment>
<feature type="binding site" evidence="13">
    <location>
        <begin position="253"/>
        <end position="254"/>
    </location>
    <ligand>
        <name>substrate</name>
    </ligand>
</feature>
<dbReference type="UniPathway" id="UPA00070">
    <property type="reaction ID" value="UER00946"/>
</dbReference>
<feature type="binding site" evidence="13">
    <location>
        <position position="278"/>
    </location>
    <ligand>
        <name>FMN</name>
        <dbReference type="ChEBI" id="CHEBI:58210"/>
    </ligand>
</feature>
<dbReference type="FunFam" id="3.20.20.70:FF:000123">
    <property type="entry name" value="Dihydroorotate dehydrogenase (quinone)"/>
    <property type="match status" value="1"/>
</dbReference>
<dbReference type="AlphaFoldDB" id="A0A1L7CM16"/>
<feature type="binding site" evidence="13">
    <location>
        <position position="252"/>
    </location>
    <ligand>
        <name>FMN</name>
        <dbReference type="ChEBI" id="CHEBI:58210"/>
    </ligand>
</feature>
<dbReference type="InterPro" id="IPR013785">
    <property type="entry name" value="Aldolase_TIM"/>
</dbReference>
<keyword evidence="17" id="KW-1185">Reference proteome</keyword>
<name>A0A1L7CM16_CORFL</name>
<dbReference type="InterPro" id="IPR050074">
    <property type="entry name" value="DHO_dehydrogenase"/>
</dbReference>
<dbReference type="GeneID" id="82880348"/>
<evidence type="ECO:0000259" key="14">
    <source>
        <dbReference type="Pfam" id="PF01180"/>
    </source>
</evidence>
<evidence type="ECO:0000256" key="8">
    <source>
        <dbReference type="ARBA" id="ARBA00022643"/>
    </source>
</evidence>
<keyword evidence="6 13" id="KW-1003">Cell membrane</keyword>
<feature type="active site" description="Nucleophile" evidence="13">
    <location>
        <position position="191"/>
    </location>
</feature>
<dbReference type="Proteomes" id="UP000315353">
    <property type="component" value="Unassembled WGS sequence"/>
</dbReference>
<comment type="catalytic activity">
    <reaction evidence="12 13">
        <text>(S)-dihydroorotate + a quinone = orotate + a quinol</text>
        <dbReference type="Rhea" id="RHEA:30187"/>
        <dbReference type="ChEBI" id="CHEBI:24646"/>
        <dbReference type="ChEBI" id="CHEBI:30839"/>
        <dbReference type="ChEBI" id="CHEBI:30864"/>
        <dbReference type="ChEBI" id="CHEBI:132124"/>
        <dbReference type="EC" id="1.3.5.2"/>
    </reaction>
</comment>
<evidence type="ECO:0000256" key="11">
    <source>
        <dbReference type="ARBA" id="ARBA00023136"/>
    </source>
</evidence>
<evidence type="ECO:0000256" key="5">
    <source>
        <dbReference type="ARBA" id="ARBA00011245"/>
    </source>
</evidence>